<feature type="region of interest" description="Disordered" evidence="1">
    <location>
        <begin position="104"/>
        <end position="139"/>
    </location>
</feature>
<evidence type="ECO:0000313" key="2">
    <source>
        <dbReference type="EMBL" id="CAK0832904.1"/>
    </source>
</evidence>
<dbReference type="Proteomes" id="UP001189429">
    <property type="component" value="Unassembled WGS sequence"/>
</dbReference>
<feature type="non-terminal residue" evidence="2">
    <location>
        <position position="1"/>
    </location>
</feature>
<dbReference type="EMBL" id="CAUYUJ010011922">
    <property type="protein sequence ID" value="CAK0832904.1"/>
    <property type="molecule type" value="Genomic_DNA"/>
</dbReference>
<accession>A0ABN9SM32</accession>
<gene>
    <name evidence="2" type="ORF">PCOR1329_LOCUS30758</name>
</gene>
<dbReference type="SUPFAM" id="SSF53254">
    <property type="entry name" value="Phosphoglycerate mutase-like"/>
    <property type="match status" value="1"/>
</dbReference>
<feature type="compositionally biased region" description="Low complexity" evidence="1">
    <location>
        <begin position="104"/>
        <end position="114"/>
    </location>
</feature>
<evidence type="ECO:0000313" key="3">
    <source>
        <dbReference type="Proteomes" id="UP001189429"/>
    </source>
</evidence>
<reference evidence="2" key="1">
    <citation type="submission" date="2023-10" db="EMBL/GenBank/DDBJ databases">
        <authorList>
            <person name="Chen Y."/>
            <person name="Shah S."/>
            <person name="Dougan E. K."/>
            <person name="Thang M."/>
            <person name="Chan C."/>
        </authorList>
    </citation>
    <scope>NUCLEOTIDE SEQUENCE [LARGE SCALE GENOMIC DNA]</scope>
</reference>
<dbReference type="Gene3D" id="3.40.50.1240">
    <property type="entry name" value="Phosphoglycerate mutase-like"/>
    <property type="match status" value="1"/>
</dbReference>
<keyword evidence="3" id="KW-1185">Reference proteome</keyword>
<name>A0ABN9SM32_9DINO</name>
<sequence length="313" mass="31250">DPERPLSEQGRAEAAFTARGVAEFLGGEAGAAGPVEVLHSGKLRAEQTAAAVAGRLEAAGLEVALRRADGLAPNDPPAAAAALLEGLGPGAAVLVGHLPHISGHGAPRRAAGGRPCRRGPARGPLPPRGRRGAAAGGRGRRLVGGCGGGPGLHLVDGGAPSAWAGVTPSAVPCAGPARPRRGRPRERRSPLLSAVAARGRRPAGGGDLWGAGLQVAAAEAARAWASRVGSELRGVGGSRRIADASAMRLGVEPDFLDTGVAKALAYPSTLTPCGRPLEGEDNVDQGKAGLEFAIAIPRVCSLFSTVLAVLPSS</sequence>
<evidence type="ECO:0008006" key="4">
    <source>
        <dbReference type="Google" id="ProtNLM"/>
    </source>
</evidence>
<dbReference type="InterPro" id="IPR029033">
    <property type="entry name" value="His_PPase_superfam"/>
</dbReference>
<protein>
    <recommendedName>
        <fullName evidence="4">Phosphoglycerate kinase</fullName>
    </recommendedName>
</protein>
<evidence type="ECO:0000256" key="1">
    <source>
        <dbReference type="SAM" id="MobiDB-lite"/>
    </source>
</evidence>
<proteinExistence type="predicted"/>
<comment type="caution">
    <text evidence="2">The sequence shown here is derived from an EMBL/GenBank/DDBJ whole genome shotgun (WGS) entry which is preliminary data.</text>
</comment>
<organism evidence="2 3">
    <name type="scientific">Prorocentrum cordatum</name>
    <dbReference type="NCBI Taxonomy" id="2364126"/>
    <lineage>
        <taxon>Eukaryota</taxon>
        <taxon>Sar</taxon>
        <taxon>Alveolata</taxon>
        <taxon>Dinophyceae</taxon>
        <taxon>Prorocentrales</taxon>
        <taxon>Prorocentraceae</taxon>
        <taxon>Prorocentrum</taxon>
    </lineage>
</organism>